<evidence type="ECO:0000313" key="3">
    <source>
        <dbReference type="Proteomes" id="UP001364890"/>
    </source>
</evidence>
<name>A0ABU8F7E6_9BACI</name>
<proteinExistence type="predicted"/>
<keyword evidence="3" id="KW-1185">Reference proteome</keyword>
<dbReference type="RefSeq" id="WP_336497732.1">
    <property type="nucleotide sequence ID" value="NZ_JBAWSY010000007.1"/>
</dbReference>
<sequence>MIKINTKSIHPDLRQLLSYATSLDKIDQEYEKYVSLNERSLYVLESKGSLIGCIGIEIISSNLIEIKHIAVSSSERGKGRGSQMIDFVCAHFSFCRIQAETDRDAVEFYRKYGFKIKSLGEKYPGVERFMCELTNDRSINND</sequence>
<dbReference type="EMBL" id="JBAWSY010000007">
    <property type="protein sequence ID" value="MEI4770172.1"/>
    <property type="molecule type" value="Genomic_DNA"/>
</dbReference>
<evidence type="ECO:0000259" key="1">
    <source>
        <dbReference type="PROSITE" id="PS51186"/>
    </source>
</evidence>
<dbReference type="Proteomes" id="UP001364890">
    <property type="component" value="Unassembled WGS sequence"/>
</dbReference>
<dbReference type="PROSITE" id="PS51186">
    <property type="entry name" value="GNAT"/>
    <property type="match status" value="1"/>
</dbReference>
<dbReference type="SUPFAM" id="SSF55729">
    <property type="entry name" value="Acyl-CoA N-acyltransferases (Nat)"/>
    <property type="match status" value="1"/>
</dbReference>
<reference evidence="2 3" key="1">
    <citation type="submission" date="2024-01" db="EMBL/GenBank/DDBJ databases">
        <title>Seven novel Bacillus-like species.</title>
        <authorList>
            <person name="Liu G."/>
        </authorList>
    </citation>
    <scope>NUCLEOTIDE SEQUENCE [LARGE SCALE GENOMIC DNA]</scope>
    <source>
        <strain evidence="2 3">FJAT-51614</strain>
    </source>
</reference>
<dbReference type="InterPro" id="IPR000182">
    <property type="entry name" value="GNAT_dom"/>
</dbReference>
<accession>A0ABU8F7E6</accession>
<dbReference type="InterPro" id="IPR016181">
    <property type="entry name" value="Acyl_CoA_acyltransferase"/>
</dbReference>
<protein>
    <submittedName>
        <fullName evidence="2">GNAT family N-acetyltransferase</fullName>
    </submittedName>
</protein>
<evidence type="ECO:0000313" key="2">
    <source>
        <dbReference type="EMBL" id="MEI4770172.1"/>
    </source>
</evidence>
<comment type="caution">
    <text evidence="2">The sequence shown here is derived from an EMBL/GenBank/DDBJ whole genome shotgun (WGS) entry which is preliminary data.</text>
</comment>
<dbReference type="Pfam" id="PF13508">
    <property type="entry name" value="Acetyltransf_7"/>
    <property type="match status" value="1"/>
</dbReference>
<feature type="domain" description="N-acetyltransferase" evidence="1">
    <location>
        <begin position="1"/>
        <end position="132"/>
    </location>
</feature>
<dbReference type="Gene3D" id="3.40.630.30">
    <property type="match status" value="1"/>
</dbReference>
<dbReference type="CDD" id="cd04301">
    <property type="entry name" value="NAT_SF"/>
    <property type="match status" value="1"/>
</dbReference>
<gene>
    <name evidence="2" type="ORF">WAX74_11050</name>
</gene>
<organism evidence="2 3">
    <name type="scientific">Psychrobacillus mangrovi</name>
    <dbReference type="NCBI Taxonomy" id="3117745"/>
    <lineage>
        <taxon>Bacteria</taxon>
        <taxon>Bacillati</taxon>
        <taxon>Bacillota</taxon>
        <taxon>Bacilli</taxon>
        <taxon>Bacillales</taxon>
        <taxon>Bacillaceae</taxon>
        <taxon>Psychrobacillus</taxon>
    </lineage>
</organism>